<dbReference type="InterPro" id="IPR011011">
    <property type="entry name" value="Znf_FYVE_PHD"/>
</dbReference>
<feature type="region of interest" description="Disordered" evidence="5">
    <location>
        <begin position="984"/>
        <end position="1072"/>
    </location>
</feature>
<dbReference type="Gene3D" id="3.30.40.10">
    <property type="entry name" value="Zinc/RING finger domain, C3HC4 (zinc finger)"/>
    <property type="match status" value="1"/>
</dbReference>
<protein>
    <submittedName>
        <fullName evidence="7">Remodeling and spacing factor 1 like protein</fullName>
    </submittedName>
</protein>
<feature type="region of interest" description="Disordered" evidence="5">
    <location>
        <begin position="1114"/>
        <end position="1139"/>
    </location>
</feature>
<feature type="compositionally biased region" description="Basic and acidic residues" evidence="5">
    <location>
        <begin position="2139"/>
        <end position="2152"/>
    </location>
</feature>
<evidence type="ECO:0000256" key="2">
    <source>
        <dbReference type="ARBA" id="ARBA00022771"/>
    </source>
</evidence>
<feature type="compositionally biased region" description="Acidic residues" evidence="5">
    <location>
        <begin position="2066"/>
        <end position="2076"/>
    </location>
</feature>
<dbReference type="InterPro" id="IPR001965">
    <property type="entry name" value="Znf_PHD"/>
</dbReference>
<feature type="compositionally biased region" description="Basic residues" evidence="5">
    <location>
        <begin position="1875"/>
        <end position="1888"/>
    </location>
</feature>
<dbReference type="SMART" id="SM00249">
    <property type="entry name" value="PHD"/>
    <property type="match status" value="1"/>
</dbReference>
<feature type="compositionally biased region" description="Basic and acidic residues" evidence="5">
    <location>
        <begin position="878"/>
        <end position="894"/>
    </location>
</feature>
<feature type="compositionally biased region" description="Acidic residues" evidence="5">
    <location>
        <begin position="2173"/>
        <end position="2182"/>
    </location>
</feature>
<feature type="compositionally biased region" description="Polar residues" evidence="5">
    <location>
        <begin position="645"/>
        <end position="662"/>
    </location>
</feature>
<accession>A0A8T0FQX5</accession>
<feature type="domain" description="PHD-type" evidence="6">
    <location>
        <begin position="1963"/>
        <end position="2013"/>
    </location>
</feature>
<keyword evidence="3" id="KW-0862">Zinc</keyword>
<feature type="compositionally biased region" description="Polar residues" evidence="5">
    <location>
        <begin position="221"/>
        <end position="253"/>
    </location>
</feature>
<feature type="region of interest" description="Disordered" evidence="5">
    <location>
        <begin position="293"/>
        <end position="322"/>
    </location>
</feature>
<evidence type="ECO:0000256" key="5">
    <source>
        <dbReference type="SAM" id="MobiDB-lite"/>
    </source>
</evidence>
<feature type="compositionally biased region" description="Acidic residues" evidence="5">
    <location>
        <begin position="2647"/>
        <end position="2657"/>
    </location>
</feature>
<feature type="region of interest" description="Disordered" evidence="5">
    <location>
        <begin position="2056"/>
        <end position="2099"/>
    </location>
</feature>
<keyword evidence="8" id="KW-1185">Reference proteome</keyword>
<feature type="compositionally biased region" description="Low complexity" evidence="5">
    <location>
        <begin position="1750"/>
        <end position="1762"/>
    </location>
</feature>
<name>A0A8T0FQX5_ARGBR</name>
<dbReference type="Proteomes" id="UP000807504">
    <property type="component" value="Unassembled WGS sequence"/>
</dbReference>
<dbReference type="GO" id="GO:0042393">
    <property type="term" value="F:histone binding"/>
    <property type="evidence" value="ECO:0007669"/>
    <property type="project" value="TreeGrafter"/>
</dbReference>
<feature type="compositionally biased region" description="Basic and acidic residues" evidence="5">
    <location>
        <begin position="1114"/>
        <end position="1136"/>
    </location>
</feature>
<feature type="compositionally biased region" description="Basic and acidic residues" evidence="5">
    <location>
        <begin position="1863"/>
        <end position="1874"/>
    </location>
</feature>
<evidence type="ECO:0000313" key="7">
    <source>
        <dbReference type="EMBL" id="KAF8792588.1"/>
    </source>
</evidence>
<feature type="compositionally biased region" description="Low complexity" evidence="5">
    <location>
        <begin position="2321"/>
        <end position="2330"/>
    </location>
</feature>
<feature type="region of interest" description="Disordered" evidence="5">
    <location>
        <begin position="789"/>
        <end position="825"/>
    </location>
</feature>
<feature type="compositionally biased region" description="Basic and acidic residues" evidence="5">
    <location>
        <begin position="1769"/>
        <end position="1791"/>
    </location>
</feature>
<reference evidence="7" key="1">
    <citation type="journal article" date="2020" name="bioRxiv">
        <title>Chromosome-level reference genome of the European wasp spider Argiope bruennichi: a resource for studies on range expansion and evolutionary adaptation.</title>
        <authorList>
            <person name="Sheffer M.M."/>
            <person name="Hoppe A."/>
            <person name="Krehenwinkel H."/>
            <person name="Uhl G."/>
            <person name="Kuss A.W."/>
            <person name="Jensen L."/>
            <person name="Jensen C."/>
            <person name="Gillespie R.G."/>
            <person name="Hoff K.J."/>
            <person name="Prost S."/>
        </authorList>
    </citation>
    <scope>NUCLEOTIDE SEQUENCE</scope>
</reference>
<feature type="compositionally biased region" description="Basic residues" evidence="5">
    <location>
        <begin position="2216"/>
        <end position="2231"/>
    </location>
</feature>
<feature type="compositionally biased region" description="Basic and acidic residues" evidence="5">
    <location>
        <begin position="846"/>
        <end position="860"/>
    </location>
</feature>
<sequence length="2914" mass="325860">MAASEESCDGNPDFAVICSFILKFGDDCGVNVTIPCLQQMLEDTKNVHEDLAELHIHLLRRGRKRVTKERWEKCLIKFCHEYSSVDAWELERFGYKKAKLSVKLEILKRLLELQFDANVKFKTEVNKHDAHSLRITPIGRDINGQMYWYQLDKDYNMRLYRQGIGDENTWQLVCSNTDHLRNLLSSLEKNITNTTGLVSEDVAKTEDVDSTVPKKEKDSDTSNLSYNGGNVRSSFPANDSNKTVDIKYSNSSEAPRPFKKKHLSIAKEEPVKESNDHSRKSVIFEVKSNKLLNQYQENKPSSDSLSDRTGNSGHDKRSSFESGYMKYGLGPIEKSSFNETACDTLSKKYSFSNTQLSGDLKHVSERTDPAPLLKSNVHASNEVSFKEHFHSKSDVSSTPREIHGQKLAAKIDQLVQQNKDFSNEVGKCAKPSNQNLLPINEKDICEVKELHLNENTKQELKEKVCSRTELVPSHKADLSTSSRKIEKPMSESKVKHTISSMLNTDIVSSKSDDPTSCSSSFISKPSDVPAIVTSNHSEHILPKHAQDCDRKDVSCPTENDSDIVKSSKRELSKGVTSIQDSISDHCIKHEIAQPLSSKNIDPVSAETRKFLLPKDNCSLPESKGIDAKSASIAVFKSSEVPLSATHENTNSSEAVEQKNLSASVKLEKDNKSSKKPSTVKLKEECSDSTVNVESSSALSQSNDESMAAEKNSIHLNKKDHSVSKVELNDSELERHKEKKSEDCGNLEKSSGSIKNTALKDECAVENSQIITPKIETACVESASLIPASCKSETLSSPVEKGDKEKSGDNNLLKKSPTESKTKNNCKSVSLEASALSSECLNEISKNVKQDHDMNDKKELNENTSVSAESNLLHSNKIQNDKTDIIIKSPSDKSVSHSSLQETDCTPEHKQTKLKNESSKLDDKSVTSENRIVSEKPEVSVVNTNSLENREHIKSEKLDANVELKQTSSDSVVEKPQTDIELFKKETVNHSNKKEPLPKEKEMCDQKNSTVTKHSEASLSLGNELAVKSEKQNVQTNSDLSDALSKKESIASTESLNNSQEKIPEKCEISPNSSNKILASKVDEKSVENVNVSPVEVLPFPSEKKITETLDKKTFHPSKNKVDVDSETVKSSEEKPIGHQLEINMAEKCKTEIVSLSGDDSSELKSFSTESKKVKIEKSSNCSLISDKLEDSATKSSVINDSSSGNIPTVSSMTENTETSQDDDTKMKLESNQSEDNTVVPETCMDSTDLKTSLNKVTEKLETGTDLSDTKSNNTEHSENKNTAALKVPDKEFENDSKSSISMKCPKETSVGRKSEKTSSKLKISKSAVEDGVSKQSKEVAASEIKTDELSSEIRATSGQQKDKTDDKSKDKIRKHINTESLTKETSKSEITNLQQKDVVGSFDNSTTQEVNEVDSSQNQDTPGKESLKSPHSTESTNVKNTPCKKEMLNSDCSENVEDAKDSSKENTAATGVALKKNQRTSNRSSRSSRKKSRSLQSVSKEENKTSGDISEKSEPVVNDSFKDENIKSETPKKIEKLRITKNDKHIHSDDMKMDLDATAITEKEVKKESLDVSEEIIFSGKETKYDPSLCKLDIQNPLNLYLVMNCRCLETKVRHPQCGKLSEKPILSTSPSKPKLITTFSLDTSEEVQIIKSVDSPTLGKKKRGRLRQRGSSSKPPVPPTPPPKQEPVKSTAKTPRQRAPRSSKKPAATSGKDDFTIPEGFLEILSNSQSDNVKSEPHRKSRGQKAKISTPSAQSSESESAPIKRSRRIQEQHQKKMSELAVEMEREQRMLEQLAKKAKKPATPKSSTKTQGTKTPRGAKAKFEPPTPEDTCLESKRTTRKMNSRSRNMTKMTLMYEDESKDSEFSTSRETEKSKKRRRGKGARKGYKPWDVSSESSSSVEEITEEEEEEEPDEPLIFEVNEDEFACEEVDEDAEPIIVRRARTAKKAPEDITAEENVVTDDKPCSKCGKYDKPEWILLCDKCDNGYHTTCLIPPLVIIPEGDWYCQPCEHMFLCESLQKELHNLEVILKQREREELRKQRLAYVGISLDNVLKPEKKEKSDESSKEEEEEEEINEIERKRRRHKESPDDERHNKLYGKRSVRARRNVNYQFKEYDALIASAIQEEMLDKLTEDEEEVKEKEKSEDSDKSFTAKLPSKRGRRKRVKRLNDLDFSDEDEDSGEEYKGSSSDSEQTAPLSRSGSDAESAASGEWRIVKTKARSARKPRRKRKDSSDEEWDENESDSYRPTTRRAAQKAISYKEISSDDDDEWNPKPKSAPKKRKKASSSEDSEASYKKKKPKRKSRVRKWASSSSEEESERSMSFSGSSQGSEDEWKVKKSSEGNKIKININKKVLSSDENDESHESAPKKRSNKVVSDPESEEEEDDEEEEEDEESSEEEEEEDDDDEEEEDDDEEEEEEDEEEGNAKVKKPKEVSSFKPKDIPSKPKDALSKPKDVSSKPNDAPVKLNDAPSKTKDVLPKLNDISTKPKDTPSKAVVESKIKDGPLKAEVKSVSAVKEAVKIDASKVIEMPDVAVKKESSLPAVEPIKEKVVVMTVKDKPPQRTVKKDATKMVPCVIPYDKSPKSGHGATADEESDKEINKSKTDNVSAAKHLSFPKMAATSNVIRASNPTTKPFTSTIIQPFSNIDDENDSDDDVPLERIPNTAATSIPTKSLSYTRDSEYTPAKELSSFSYTTPEEKCFPPTYSSLAPFQDYSSRPSPLKPSLVETYSNNSSPSKLTPLDSYSNTNSPKGFISLDSYSDSRKKKQHFYGTPEPEAVPRPVPSEGYQGEIRFPPSPSTYASRSPSHVARDAGTPPRFHSQYPDTYAPPRSPDYYQNQPYYQGEERLPRATYQPNYVPPEPVPPFVPNPYVATPVMQPNGGFMIDTLLRARNPENEEDELTGVTDIVSYITQE</sequence>
<feature type="region of interest" description="Disordered" evidence="5">
    <location>
        <begin position="475"/>
        <end position="496"/>
    </location>
</feature>
<feature type="compositionally biased region" description="Polar residues" evidence="5">
    <location>
        <begin position="2728"/>
        <end position="2751"/>
    </location>
</feature>
<dbReference type="CDD" id="cd15543">
    <property type="entry name" value="PHD_RSF1"/>
    <property type="match status" value="1"/>
</dbReference>
<feature type="compositionally biased region" description="Polar residues" evidence="5">
    <location>
        <begin position="2626"/>
        <end position="2644"/>
    </location>
</feature>
<feature type="compositionally biased region" description="Basic and acidic residues" evidence="5">
    <location>
        <begin position="905"/>
        <end position="937"/>
    </location>
</feature>
<feature type="compositionally biased region" description="Basic and acidic residues" evidence="5">
    <location>
        <begin position="1287"/>
        <end position="1296"/>
    </location>
</feature>
<feature type="compositionally biased region" description="Basic and acidic residues" evidence="5">
    <location>
        <begin position="1327"/>
        <end position="1337"/>
    </location>
</feature>
<feature type="compositionally biased region" description="Basic and acidic residues" evidence="5">
    <location>
        <begin position="2432"/>
        <end position="2458"/>
    </location>
</feature>
<feature type="compositionally biased region" description="Basic residues" evidence="5">
    <location>
        <begin position="2157"/>
        <end position="2167"/>
    </location>
</feature>
<keyword evidence="2 4" id="KW-0863">Zinc-finger</keyword>
<feature type="compositionally biased region" description="Basic and acidic residues" evidence="5">
    <location>
        <begin position="475"/>
        <end position="494"/>
    </location>
</feature>
<dbReference type="Pfam" id="PF00628">
    <property type="entry name" value="PHD"/>
    <property type="match status" value="1"/>
</dbReference>
<dbReference type="GO" id="GO:0031213">
    <property type="term" value="C:RSF complex"/>
    <property type="evidence" value="ECO:0007669"/>
    <property type="project" value="InterPro"/>
</dbReference>
<feature type="compositionally biased region" description="Basic and acidic residues" evidence="5">
    <location>
        <begin position="2333"/>
        <end position="2345"/>
    </location>
</feature>
<dbReference type="PROSITE" id="PS01359">
    <property type="entry name" value="ZF_PHD_1"/>
    <property type="match status" value="1"/>
</dbReference>
<feature type="region of interest" description="Disordered" evidence="5">
    <location>
        <begin position="1653"/>
        <end position="1914"/>
    </location>
</feature>
<feature type="compositionally biased region" description="Polar residues" evidence="5">
    <location>
        <begin position="293"/>
        <end position="312"/>
    </location>
</feature>
<dbReference type="SUPFAM" id="SSF57903">
    <property type="entry name" value="FYVE/PHD zinc finger"/>
    <property type="match status" value="1"/>
</dbReference>
<evidence type="ECO:0000256" key="4">
    <source>
        <dbReference type="PROSITE-ProRule" id="PRU00146"/>
    </source>
</evidence>
<feature type="compositionally biased region" description="Basic and acidic residues" evidence="5">
    <location>
        <begin position="1499"/>
        <end position="1529"/>
    </location>
</feature>
<feature type="compositionally biased region" description="Basic residues" evidence="5">
    <location>
        <begin position="1660"/>
        <end position="1669"/>
    </location>
</feature>
<feature type="compositionally biased region" description="Basic and acidic residues" evidence="5">
    <location>
        <begin position="716"/>
        <end position="742"/>
    </location>
</feature>
<feature type="compositionally biased region" description="Pro residues" evidence="5">
    <location>
        <begin position="1676"/>
        <end position="1686"/>
    </location>
</feature>
<dbReference type="InterPro" id="IPR019786">
    <property type="entry name" value="Zinc_finger_PHD-type_CS"/>
</dbReference>
<feature type="compositionally biased region" description="Polar residues" evidence="5">
    <location>
        <begin position="1402"/>
        <end position="1421"/>
    </location>
</feature>
<dbReference type="PANTHER" id="PTHR14296:SF16">
    <property type="entry name" value="REMODELING AND SPACING FACTOR 1"/>
    <property type="match status" value="1"/>
</dbReference>
<dbReference type="InterPro" id="IPR028938">
    <property type="entry name" value="Rsf1-like"/>
</dbReference>
<feature type="compositionally biased region" description="Basic and acidic residues" evidence="5">
    <location>
        <begin position="984"/>
        <end position="1004"/>
    </location>
</feature>
<evidence type="ECO:0000313" key="8">
    <source>
        <dbReference type="Proteomes" id="UP000807504"/>
    </source>
</evidence>
<feature type="region of interest" description="Disordered" evidence="5">
    <location>
        <begin position="1154"/>
        <end position="1529"/>
    </location>
</feature>
<feature type="compositionally biased region" description="Basic and acidic residues" evidence="5">
    <location>
        <begin position="2056"/>
        <end position="2065"/>
    </location>
</feature>
<feature type="region of interest" description="Disordered" evidence="5">
    <location>
        <begin position="542"/>
        <end position="561"/>
    </location>
</feature>
<feature type="compositionally biased region" description="Basic and acidic residues" evidence="5">
    <location>
        <begin position="1360"/>
        <end position="1369"/>
    </location>
</feature>
<feature type="compositionally biased region" description="Polar residues" evidence="5">
    <location>
        <begin position="1193"/>
        <end position="1218"/>
    </location>
</feature>
<reference evidence="7" key="2">
    <citation type="submission" date="2020-06" db="EMBL/GenBank/DDBJ databases">
        <authorList>
            <person name="Sheffer M."/>
        </authorList>
    </citation>
    <scope>NUCLEOTIDE SEQUENCE</scope>
</reference>
<dbReference type="InterPro" id="IPR019787">
    <property type="entry name" value="Znf_PHD-finger"/>
</dbReference>
<feature type="region of interest" description="Disordered" evidence="5">
    <location>
        <begin position="2577"/>
        <end position="2614"/>
    </location>
</feature>
<feature type="compositionally biased region" description="Basic and acidic residues" evidence="5">
    <location>
        <begin position="265"/>
        <end position="279"/>
    </location>
</feature>
<feature type="compositionally biased region" description="Basic and acidic residues" evidence="5">
    <location>
        <begin position="2487"/>
        <end position="2498"/>
    </location>
</feature>
<gene>
    <name evidence="7" type="ORF">HNY73_004163</name>
</gene>
<evidence type="ECO:0000256" key="1">
    <source>
        <dbReference type="ARBA" id="ARBA00022723"/>
    </source>
</evidence>
<feature type="compositionally biased region" description="Acidic residues" evidence="5">
    <location>
        <begin position="1903"/>
        <end position="1914"/>
    </location>
</feature>
<dbReference type="InterPro" id="IPR013083">
    <property type="entry name" value="Znf_RING/FYVE/PHD"/>
</dbReference>
<feature type="compositionally biased region" description="Polar residues" evidence="5">
    <location>
        <begin position="1005"/>
        <end position="1020"/>
    </location>
</feature>
<dbReference type="GO" id="GO:0008270">
    <property type="term" value="F:zinc ion binding"/>
    <property type="evidence" value="ECO:0007669"/>
    <property type="project" value="UniProtKB-KW"/>
</dbReference>
<feature type="compositionally biased region" description="Acidic residues" evidence="5">
    <location>
        <begin position="2379"/>
        <end position="2424"/>
    </location>
</feature>
<feature type="compositionally biased region" description="Polar residues" evidence="5">
    <location>
        <begin position="1049"/>
        <end position="1060"/>
    </location>
</feature>
<feature type="compositionally biased region" description="Basic and acidic residues" evidence="5">
    <location>
        <begin position="1304"/>
        <end position="1318"/>
    </location>
</feature>
<comment type="caution">
    <text evidence="7">The sequence shown here is derived from an EMBL/GenBank/DDBJ whole genome shotgun (WGS) entry which is preliminary data.</text>
</comment>
<dbReference type="EMBL" id="JABXBU010000003">
    <property type="protein sequence ID" value="KAF8792588.1"/>
    <property type="molecule type" value="Genomic_DNA"/>
</dbReference>
<feature type="region of interest" description="Disordered" evidence="5">
    <location>
        <begin position="2712"/>
        <end position="2847"/>
    </location>
</feature>
<dbReference type="PANTHER" id="PTHR14296">
    <property type="entry name" value="REMODELING AND SPACING FACTOR 1"/>
    <property type="match status" value="1"/>
</dbReference>
<organism evidence="7 8">
    <name type="scientific">Argiope bruennichi</name>
    <name type="common">Wasp spider</name>
    <name type="synonym">Aranea bruennichi</name>
    <dbReference type="NCBI Taxonomy" id="94029"/>
    <lineage>
        <taxon>Eukaryota</taxon>
        <taxon>Metazoa</taxon>
        <taxon>Ecdysozoa</taxon>
        <taxon>Arthropoda</taxon>
        <taxon>Chelicerata</taxon>
        <taxon>Arachnida</taxon>
        <taxon>Araneae</taxon>
        <taxon>Araneomorphae</taxon>
        <taxon>Entelegynae</taxon>
        <taxon>Araneoidea</taxon>
        <taxon>Araneidae</taxon>
        <taxon>Argiope</taxon>
    </lineage>
</organism>
<keyword evidence="1" id="KW-0479">Metal-binding</keyword>
<feature type="region of interest" description="Disordered" evidence="5">
    <location>
        <begin position="642"/>
        <end position="750"/>
    </location>
</feature>
<feature type="compositionally biased region" description="Polar residues" evidence="5">
    <location>
        <begin position="1429"/>
        <end position="1440"/>
    </location>
</feature>
<feature type="region of interest" description="Disordered" evidence="5">
    <location>
        <begin position="2132"/>
        <end position="2498"/>
    </location>
</feature>
<feature type="compositionally biased region" description="Low complexity" evidence="5">
    <location>
        <begin position="2187"/>
        <end position="2212"/>
    </location>
</feature>
<feature type="compositionally biased region" description="Basic residues" evidence="5">
    <location>
        <begin position="1696"/>
        <end position="1705"/>
    </location>
</feature>
<feature type="compositionally biased region" description="Acidic residues" evidence="5">
    <location>
        <begin position="2234"/>
        <end position="2243"/>
    </location>
</feature>
<feature type="compositionally biased region" description="Basic and acidic residues" evidence="5">
    <location>
        <begin position="202"/>
        <end position="220"/>
    </location>
</feature>
<evidence type="ECO:0000259" key="6">
    <source>
        <dbReference type="PROSITE" id="PS50016"/>
    </source>
</evidence>
<proteinExistence type="predicted"/>
<dbReference type="PROSITE" id="PS50016">
    <property type="entry name" value="ZF_PHD_2"/>
    <property type="match status" value="1"/>
</dbReference>
<feature type="compositionally biased region" description="Basic and acidic residues" evidence="5">
    <location>
        <begin position="542"/>
        <end position="553"/>
    </location>
</feature>
<feature type="compositionally biased region" description="Basic residues" evidence="5">
    <location>
        <begin position="2296"/>
        <end position="2308"/>
    </location>
</feature>
<feature type="compositionally biased region" description="Polar residues" evidence="5">
    <location>
        <begin position="687"/>
        <end position="704"/>
    </location>
</feature>
<feature type="region of interest" description="Disordered" evidence="5">
    <location>
        <begin position="846"/>
        <end position="947"/>
    </location>
</feature>
<dbReference type="GO" id="GO:0045892">
    <property type="term" value="P:negative regulation of DNA-templated transcription"/>
    <property type="evidence" value="ECO:0007669"/>
    <property type="project" value="TreeGrafter"/>
</dbReference>
<feature type="compositionally biased region" description="Polar residues" evidence="5">
    <location>
        <begin position="861"/>
        <end position="877"/>
    </location>
</feature>
<evidence type="ECO:0000256" key="3">
    <source>
        <dbReference type="ARBA" id="ARBA00022833"/>
    </source>
</evidence>
<feature type="region of interest" description="Disordered" evidence="5">
    <location>
        <begin position="202"/>
        <end position="280"/>
    </location>
</feature>
<feature type="region of interest" description="Disordered" evidence="5">
    <location>
        <begin position="2626"/>
        <end position="2673"/>
    </location>
</feature>